<dbReference type="AlphaFoldDB" id="A0A8D2ZKC8"/>
<evidence type="ECO:0000256" key="13">
    <source>
        <dbReference type="ARBA" id="ARBA00023180"/>
    </source>
</evidence>
<dbReference type="InterPro" id="IPR016187">
    <property type="entry name" value="CTDL_fold"/>
</dbReference>
<dbReference type="SUPFAM" id="SSF56436">
    <property type="entry name" value="C-type lectin-like"/>
    <property type="match status" value="1"/>
</dbReference>
<feature type="domain" description="C-type lectin" evidence="18">
    <location>
        <begin position="113"/>
        <end position="244"/>
    </location>
</feature>
<evidence type="ECO:0000256" key="12">
    <source>
        <dbReference type="ARBA" id="ARBA00023170"/>
    </source>
</evidence>
<dbReference type="PANTHER" id="PTHR14789:SF4">
    <property type="entry name" value="ENDOSIALIN"/>
    <property type="match status" value="1"/>
</dbReference>
<dbReference type="SMART" id="SM00034">
    <property type="entry name" value="CLECT"/>
    <property type="match status" value="1"/>
</dbReference>
<sequence>MEKRREEKRREEKSKAKKKKRREDGGEICISPRKFSMWRGEEKGHPSLKLMSRWRMQKTIGSSSSSSIMSLLCVLWLLTVCLAPGGQGQRLRETEGEQPDARAQLAERDALCHQEGCYTVFLQKRTFREAGRSCRERGGTLATMHTHEAAGVVHDLLSAMESQGTRLRLRLWIGLHRPPRQCSSTRPLRGFVWVTGDQDGQFTNWLREDSPGTCAAPRCVAMTVHTSESGRESSDNFGWLDGSCALPLDGYVCQYNYKGMCPPLEDEGRGPAVYTTPFHLVSTLLTHVPYGSVASLPCPADSSDPDTNAEQTVLCMERDDETVGWSRDAPLCSSSADPKNQDWCSGDHGCEQYCQNTDTDYYCYCAEGFTIDEDGYSCKPDPLSQTDPPQLSSDSAGPADQPHVKDVCVEMGCEYDCVETQRGIRCTCPPGYQMGPDGRRCSDVDECQQQPCPQLCVNIPGTFHCTCHSGYQPDDDGECVDVDECLDEGSCEGTCENTVGSFTCLCNPGYELGSGGECVDVDECVGESPCQQQCLNYMGGYQCYCDNGYDLQTDGLTCQPSPDDEEYSTLTPDPSDSAHIPDMDPDHDIPWSTSFTPDPNFEADTNFDVDWLTEAPEALSPDTAHGRDNHLNQWDAQSPKRYQTAPPPTQKYNTGNEIDNDAKTGGRGASGGVGAETANGSATGTGEGSNKDRLEDFNDAADVGDGSAAGKRKHDKSWLLVALLVPLCVFLVVMLALGIVYCTSCAVDKSLSLSNCYRWMLPATPPDRRDGKTQA</sequence>
<feature type="region of interest" description="Disordered" evidence="15">
    <location>
        <begin position="619"/>
        <end position="710"/>
    </location>
</feature>
<accession>A0A8D2ZKC8</accession>
<dbReference type="InterPro" id="IPR018097">
    <property type="entry name" value="EGF_Ca-bd_CS"/>
</dbReference>
<feature type="domain" description="EGF-like" evidence="17">
    <location>
        <begin position="520"/>
        <end position="559"/>
    </location>
</feature>
<dbReference type="FunFam" id="2.10.25.10:FF:000009">
    <property type="entry name" value="Low-density lipoprotein receptor isoform 1"/>
    <property type="match status" value="1"/>
</dbReference>
<evidence type="ECO:0000256" key="9">
    <source>
        <dbReference type="ARBA" id="ARBA00022989"/>
    </source>
</evidence>
<dbReference type="InterPro" id="IPR001881">
    <property type="entry name" value="EGF-like_Ca-bd_dom"/>
</dbReference>
<dbReference type="Pfam" id="PF00059">
    <property type="entry name" value="Lectin_C"/>
    <property type="match status" value="1"/>
</dbReference>
<evidence type="ECO:0000256" key="5">
    <source>
        <dbReference type="ARBA" id="ARBA00022692"/>
    </source>
</evidence>
<dbReference type="GO" id="GO:0005509">
    <property type="term" value="F:calcium ion binding"/>
    <property type="evidence" value="ECO:0007669"/>
    <property type="project" value="InterPro"/>
</dbReference>
<evidence type="ECO:0008006" key="21">
    <source>
        <dbReference type="Google" id="ProtNLM"/>
    </source>
</evidence>
<feature type="region of interest" description="Disordered" evidence="15">
    <location>
        <begin position="1"/>
        <end position="26"/>
    </location>
</feature>
<evidence type="ECO:0000256" key="10">
    <source>
        <dbReference type="ARBA" id="ARBA00023136"/>
    </source>
</evidence>
<evidence type="ECO:0000256" key="15">
    <source>
        <dbReference type="SAM" id="MobiDB-lite"/>
    </source>
</evidence>
<feature type="region of interest" description="Disordered" evidence="15">
    <location>
        <begin position="558"/>
        <end position="582"/>
    </location>
</feature>
<gene>
    <name evidence="19" type="primary">LOC118301285</name>
</gene>
<reference evidence="19" key="1">
    <citation type="submission" date="2023-05" db="EMBL/GenBank/DDBJ databases">
        <title>High-quality long-read genome of Scophthalmus maximus.</title>
        <authorList>
            <person name="Lien S."/>
            <person name="Martinez P."/>
        </authorList>
    </citation>
    <scope>NUCLEOTIDE SEQUENCE [LARGE SCALE GENOMIC DNA]</scope>
</reference>
<dbReference type="GO" id="GO:0030246">
    <property type="term" value="F:carbohydrate binding"/>
    <property type="evidence" value="ECO:0007669"/>
    <property type="project" value="UniProtKB-KW"/>
</dbReference>
<dbReference type="InterPro" id="IPR026823">
    <property type="entry name" value="cEGF"/>
</dbReference>
<evidence type="ECO:0000256" key="2">
    <source>
        <dbReference type="ARBA" id="ARBA00022536"/>
    </source>
</evidence>
<keyword evidence="9 16" id="KW-1133">Transmembrane helix</keyword>
<feature type="region of interest" description="Disordered" evidence="15">
    <location>
        <begin position="379"/>
        <end position="399"/>
    </location>
</feature>
<proteinExistence type="predicted"/>
<dbReference type="GeneTree" id="ENSGT00940000156996"/>
<dbReference type="GO" id="GO:0006897">
    <property type="term" value="P:endocytosis"/>
    <property type="evidence" value="ECO:0007669"/>
    <property type="project" value="UniProtKB-KW"/>
</dbReference>
<evidence type="ECO:0000256" key="16">
    <source>
        <dbReference type="SAM" id="Phobius"/>
    </source>
</evidence>
<dbReference type="PROSITE" id="PS01186">
    <property type="entry name" value="EGF_2"/>
    <property type="match status" value="4"/>
</dbReference>
<dbReference type="GO" id="GO:0016020">
    <property type="term" value="C:membrane"/>
    <property type="evidence" value="ECO:0007669"/>
    <property type="project" value="UniProtKB-SubCell"/>
</dbReference>
<dbReference type="CDD" id="cd03600">
    <property type="entry name" value="CLECT_thrombomodulin_like"/>
    <property type="match status" value="1"/>
</dbReference>
<dbReference type="InterPro" id="IPR000152">
    <property type="entry name" value="EGF-type_Asp/Asn_hydroxyl_site"/>
</dbReference>
<keyword evidence="3" id="KW-0597">Phosphoprotein</keyword>
<protein>
    <recommendedName>
        <fullName evidence="21">Endosialin-like</fullName>
    </recommendedName>
</protein>
<dbReference type="Proteomes" id="UP000694558">
    <property type="component" value="Chromosome 4"/>
</dbReference>
<dbReference type="CDD" id="cd00054">
    <property type="entry name" value="EGF_CA"/>
    <property type="match status" value="3"/>
</dbReference>
<evidence type="ECO:0000256" key="8">
    <source>
        <dbReference type="ARBA" id="ARBA00022737"/>
    </source>
</evidence>
<dbReference type="PANTHER" id="PTHR14789">
    <property type="entry name" value="CHONDROLECTIN VARIANT CHODLFDELTAE"/>
    <property type="match status" value="1"/>
</dbReference>
<feature type="compositionally biased region" description="Polar residues" evidence="15">
    <location>
        <begin position="383"/>
        <end position="395"/>
    </location>
</feature>
<feature type="compositionally biased region" description="Low complexity" evidence="15">
    <location>
        <begin position="700"/>
        <end position="709"/>
    </location>
</feature>
<dbReference type="PROSITE" id="PS01187">
    <property type="entry name" value="EGF_CA"/>
    <property type="match status" value="2"/>
</dbReference>
<keyword evidence="13" id="KW-0325">Glycoprotein</keyword>
<evidence type="ECO:0000256" key="7">
    <source>
        <dbReference type="ARBA" id="ARBA00022734"/>
    </source>
</evidence>
<evidence type="ECO:0000256" key="4">
    <source>
        <dbReference type="ARBA" id="ARBA00022583"/>
    </source>
</evidence>
<feature type="domain" description="EGF-like" evidence="17">
    <location>
        <begin position="443"/>
        <end position="480"/>
    </location>
</feature>
<evidence type="ECO:0000313" key="19">
    <source>
        <dbReference type="Ensembl" id="ENSSMAP00000003594.2"/>
    </source>
</evidence>
<keyword evidence="6" id="KW-0732">Signal</keyword>
<feature type="compositionally biased region" description="Gly residues" evidence="15">
    <location>
        <begin position="665"/>
        <end position="674"/>
    </location>
</feature>
<dbReference type="InterPro" id="IPR016186">
    <property type="entry name" value="C-type_lectin-like/link_sf"/>
</dbReference>
<dbReference type="SMART" id="SM00179">
    <property type="entry name" value="EGF_CA"/>
    <property type="match status" value="4"/>
</dbReference>
<keyword evidence="4" id="KW-0254">Endocytosis</keyword>
<dbReference type="SMART" id="SM00181">
    <property type="entry name" value="EGF"/>
    <property type="match status" value="5"/>
</dbReference>
<feature type="compositionally biased region" description="Basic and acidic residues" evidence="15">
    <location>
        <begin position="1"/>
        <end position="14"/>
    </location>
</feature>
<dbReference type="Pfam" id="PF12662">
    <property type="entry name" value="cEGF"/>
    <property type="match status" value="3"/>
</dbReference>
<dbReference type="InterPro" id="IPR051505">
    <property type="entry name" value="C-type_lectin_domain"/>
</dbReference>
<keyword evidence="12" id="KW-0675">Receptor</keyword>
<evidence type="ECO:0000256" key="3">
    <source>
        <dbReference type="ARBA" id="ARBA00022553"/>
    </source>
</evidence>
<evidence type="ECO:0000313" key="20">
    <source>
        <dbReference type="Proteomes" id="UP000694558"/>
    </source>
</evidence>
<evidence type="ECO:0000259" key="18">
    <source>
        <dbReference type="PROSITE" id="PS50041"/>
    </source>
</evidence>
<organism evidence="19 20">
    <name type="scientific">Scophthalmus maximus</name>
    <name type="common">Turbot</name>
    <name type="synonym">Psetta maxima</name>
    <dbReference type="NCBI Taxonomy" id="52904"/>
    <lineage>
        <taxon>Eukaryota</taxon>
        <taxon>Metazoa</taxon>
        <taxon>Chordata</taxon>
        <taxon>Craniata</taxon>
        <taxon>Vertebrata</taxon>
        <taxon>Euteleostomi</taxon>
        <taxon>Actinopterygii</taxon>
        <taxon>Neopterygii</taxon>
        <taxon>Teleostei</taxon>
        <taxon>Neoteleostei</taxon>
        <taxon>Acanthomorphata</taxon>
        <taxon>Carangaria</taxon>
        <taxon>Pleuronectiformes</taxon>
        <taxon>Pleuronectoidei</taxon>
        <taxon>Scophthalmidae</taxon>
        <taxon>Scophthalmus</taxon>
    </lineage>
</organism>
<dbReference type="InterPro" id="IPR009030">
    <property type="entry name" value="Growth_fac_rcpt_cys_sf"/>
</dbReference>
<keyword evidence="5 16" id="KW-0812">Transmembrane</keyword>
<dbReference type="SUPFAM" id="SSF57196">
    <property type="entry name" value="EGF/Laminin"/>
    <property type="match status" value="2"/>
</dbReference>
<dbReference type="PROSITE" id="PS50026">
    <property type="entry name" value="EGF_3"/>
    <property type="match status" value="3"/>
</dbReference>
<dbReference type="PROSITE" id="PS50041">
    <property type="entry name" value="C_TYPE_LECTIN_2"/>
    <property type="match status" value="1"/>
</dbReference>
<feature type="disulfide bond" evidence="14">
    <location>
        <begin position="485"/>
        <end position="495"/>
    </location>
</feature>
<keyword evidence="10 16" id="KW-0472">Membrane</keyword>
<keyword evidence="7" id="KW-0430">Lectin</keyword>
<comment type="caution">
    <text evidence="14">Lacks conserved residue(s) required for the propagation of feature annotation.</text>
</comment>
<evidence type="ECO:0000256" key="14">
    <source>
        <dbReference type="PROSITE-ProRule" id="PRU00076"/>
    </source>
</evidence>
<dbReference type="PROSITE" id="PS00010">
    <property type="entry name" value="ASX_HYDROXYL"/>
    <property type="match status" value="3"/>
</dbReference>
<name>A0A8D2ZKC8_SCOMX</name>
<evidence type="ECO:0000256" key="1">
    <source>
        <dbReference type="ARBA" id="ARBA00004479"/>
    </source>
</evidence>
<keyword evidence="11 14" id="KW-1015">Disulfide bond</keyword>
<dbReference type="Ensembl" id="ENSSMAT00000003657.2">
    <property type="protein sequence ID" value="ENSSMAP00000003594.2"/>
    <property type="gene ID" value="ENSSMAG00000002252.2"/>
</dbReference>
<comment type="subcellular location">
    <subcellularLocation>
        <location evidence="1">Membrane</location>
        <topology evidence="1">Single-pass type I membrane protein</topology>
    </subcellularLocation>
</comment>
<evidence type="ECO:0000259" key="17">
    <source>
        <dbReference type="PROSITE" id="PS50026"/>
    </source>
</evidence>
<dbReference type="Gene3D" id="3.10.100.10">
    <property type="entry name" value="Mannose-Binding Protein A, subunit A"/>
    <property type="match status" value="1"/>
</dbReference>
<dbReference type="InterPro" id="IPR000742">
    <property type="entry name" value="EGF"/>
</dbReference>
<feature type="disulfide bond" evidence="14">
    <location>
        <begin position="524"/>
        <end position="534"/>
    </location>
</feature>
<feature type="transmembrane region" description="Helical" evidence="16">
    <location>
        <begin position="718"/>
        <end position="742"/>
    </location>
</feature>
<feature type="domain" description="EGF-like" evidence="17">
    <location>
        <begin position="481"/>
        <end position="519"/>
    </location>
</feature>
<keyword evidence="8" id="KW-0677">Repeat</keyword>
<evidence type="ECO:0000256" key="11">
    <source>
        <dbReference type="ARBA" id="ARBA00023157"/>
    </source>
</evidence>
<dbReference type="PRINTS" id="PR00907">
    <property type="entry name" value="THRMBOMODULN"/>
</dbReference>
<reference evidence="19" key="2">
    <citation type="submission" date="2025-08" db="UniProtKB">
        <authorList>
            <consortium name="Ensembl"/>
        </authorList>
    </citation>
    <scope>IDENTIFICATION</scope>
</reference>
<evidence type="ECO:0000256" key="6">
    <source>
        <dbReference type="ARBA" id="ARBA00022729"/>
    </source>
</evidence>
<dbReference type="SUPFAM" id="SSF57184">
    <property type="entry name" value="Growth factor receptor domain"/>
    <property type="match status" value="1"/>
</dbReference>
<dbReference type="Gene3D" id="2.10.25.10">
    <property type="entry name" value="Laminin"/>
    <property type="match status" value="5"/>
</dbReference>
<keyword evidence="2 14" id="KW-0245">EGF-like domain</keyword>
<dbReference type="InterPro" id="IPR001304">
    <property type="entry name" value="C-type_lectin-like"/>
</dbReference>